<dbReference type="Pfam" id="PF14542">
    <property type="entry name" value="Acetyltransf_CG"/>
    <property type="match status" value="1"/>
</dbReference>
<dbReference type="InterPro" id="IPR031165">
    <property type="entry name" value="GNAT_YJDJ"/>
</dbReference>
<dbReference type="OrthoDB" id="9813275at2"/>
<gene>
    <name evidence="2" type="ORF">W822_22335</name>
</gene>
<proteinExistence type="predicted"/>
<dbReference type="InterPro" id="IPR045057">
    <property type="entry name" value="Gcn5-rel_NAT"/>
</dbReference>
<name>V8QLG5_9BURK</name>
<keyword evidence="2" id="KW-0808">Transferase</keyword>
<dbReference type="EMBL" id="AYXT01000014">
    <property type="protein sequence ID" value="ETF00492.1"/>
    <property type="molecule type" value="Genomic_DNA"/>
</dbReference>
<dbReference type="Proteomes" id="UP000018733">
    <property type="component" value="Unassembled WGS sequence"/>
</dbReference>
<evidence type="ECO:0000313" key="2">
    <source>
        <dbReference type="EMBL" id="ETF00492.1"/>
    </source>
</evidence>
<accession>V8QLG5</accession>
<sequence>MTLQITHRPEAGRIEATVDNSLCYIDYRQEGKVMHVLHTIVPDAVGGRGIAGELTEYAIDLARKNGWKINPVCTYTVAYFKRHPEYADMKAA</sequence>
<feature type="domain" description="N-acetyltransferase" evidence="1">
    <location>
        <begin position="6"/>
        <end position="91"/>
    </location>
</feature>
<keyword evidence="3" id="KW-1185">Reference proteome</keyword>
<protein>
    <submittedName>
        <fullName evidence="2">Acetyltransferase</fullName>
    </submittedName>
</protein>
<dbReference type="InterPro" id="IPR016181">
    <property type="entry name" value="Acyl_CoA_acyltransferase"/>
</dbReference>
<comment type="caution">
    <text evidence="2">The sequence shown here is derived from an EMBL/GenBank/DDBJ whole genome shotgun (WGS) entry which is preliminary data.</text>
</comment>
<evidence type="ECO:0000259" key="1">
    <source>
        <dbReference type="PROSITE" id="PS51729"/>
    </source>
</evidence>
<dbReference type="Gene3D" id="3.40.630.30">
    <property type="match status" value="1"/>
</dbReference>
<dbReference type="PANTHER" id="PTHR31435:SF9">
    <property type="entry name" value="PROTEIN NATD1"/>
    <property type="match status" value="1"/>
</dbReference>
<dbReference type="AlphaFoldDB" id="V8QLG5"/>
<reference evidence="2 3" key="1">
    <citation type="journal article" date="2014" name="Genome Announc.">
        <title>Draft Genome Sequence of Advenella kashmirensis Strain W13003, a Polycyclic Aromatic Hydrocarbon-Degrading Bacterium.</title>
        <authorList>
            <person name="Wang X."/>
            <person name="Jin D."/>
            <person name="Zhou L."/>
            <person name="Wu L."/>
            <person name="An W."/>
            <person name="Zhao L."/>
        </authorList>
    </citation>
    <scope>NUCLEOTIDE SEQUENCE [LARGE SCALE GENOMIC DNA]</scope>
    <source>
        <strain evidence="2 3">W13003</strain>
    </source>
</reference>
<dbReference type="GO" id="GO:0016740">
    <property type="term" value="F:transferase activity"/>
    <property type="evidence" value="ECO:0007669"/>
    <property type="project" value="UniProtKB-KW"/>
</dbReference>
<dbReference type="HOGENOM" id="CLU_132888_0_2_4"/>
<dbReference type="STRING" id="1424334.W822_22335"/>
<dbReference type="RefSeq" id="WP_024007374.1">
    <property type="nucleotide sequence ID" value="NZ_KI650983.1"/>
</dbReference>
<dbReference type="SUPFAM" id="SSF55729">
    <property type="entry name" value="Acyl-CoA N-acyltransferases (Nat)"/>
    <property type="match status" value="1"/>
</dbReference>
<organism evidence="2 3">
    <name type="scientific">Advenella kashmirensis W13003</name>
    <dbReference type="NCBI Taxonomy" id="1424334"/>
    <lineage>
        <taxon>Bacteria</taxon>
        <taxon>Pseudomonadati</taxon>
        <taxon>Pseudomonadota</taxon>
        <taxon>Betaproteobacteria</taxon>
        <taxon>Burkholderiales</taxon>
        <taxon>Alcaligenaceae</taxon>
    </lineage>
</organism>
<dbReference type="PANTHER" id="PTHR31435">
    <property type="entry name" value="PROTEIN NATD1"/>
    <property type="match status" value="1"/>
</dbReference>
<dbReference type="PROSITE" id="PS51729">
    <property type="entry name" value="GNAT_YJDJ"/>
    <property type="match status" value="1"/>
</dbReference>
<dbReference type="PATRIC" id="fig|1424334.3.peg.4479"/>
<dbReference type="eggNOG" id="COG2388">
    <property type="taxonomic scope" value="Bacteria"/>
</dbReference>
<evidence type="ECO:0000313" key="3">
    <source>
        <dbReference type="Proteomes" id="UP000018733"/>
    </source>
</evidence>